<feature type="transmembrane region" description="Helical" evidence="1">
    <location>
        <begin position="263"/>
        <end position="282"/>
    </location>
</feature>
<feature type="transmembrane region" description="Helical" evidence="1">
    <location>
        <begin position="224"/>
        <end position="251"/>
    </location>
</feature>
<dbReference type="EMBL" id="AVPK01000001">
    <property type="protein sequence ID" value="KGN39130.1"/>
    <property type="molecule type" value="Genomic_DNA"/>
</dbReference>
<evidence type="ECO:0000256" key="1">
    <source>
        <dbReference type="SAM" id="Phobius"/>
    </source>
</evidence>
<feature type="transmembrane region" description="Helical" evidence="1">
    <location>
        <begin position="34"/>
        <end position="53"/>
    </location>
</feature>
<dbReference type="AlphaFoldDB" id="A0A0A0JNZ4"/>
<keyword evidence="1" id="KW-0472">Membrane</keyword>
<feature type="transmembrane region" description="Helical" evidence="1">
    <location>
        <begin position="200"/>
        <end position="217"/>
    </location>
</feature>
<comment type="caution">
    <text evidence="2">The sequence shown here is derived from an EMBL/GenBank/DDBJ whole genome shotgun (WGS) entry which is preliminary data.</text>
</comment>
<feature type="transmembrane region" description="Helical" evidence="1">
    <location>
        <begin position="146"/>
        <end position="167"/>
    </location>
</feature>
<protein>
    <recommendedName>
        <fullName evidence="4">Glycosyltransferase RgtA/B/C/D-like domain-containing protein</fullName>
    </recommendedName>
</protein>
<evidence type="ECO:0000313" key="3">
    <source>
        <dbReference type="Proteomes" id="UP000030011"/>
    </source>
</evidence>
<evidence type="ECO:0008006" key="4">
    <source>
        <dbReference type="Google" id="ProtNLM"/>
    </source>
</evidence>
<name>A0A0A0JNZ4_9MICO</name>
<keyword evidence="1" id="KW-0812">Transmembrane</keyword>
<feature type="transmembrane region" description="Helical" evidence="1">
    <location>
        <begin position="415"/>
        <end position="433"/>
    </location>
</feature>
<evidence type="ECO:0000313" key="2">
    <source>
        <dbReference type="EMBL" id="KGN39130.1"/>
    </source>
</evidence>
<gene>
    <name evidence="2" type="ORF">N803_01055</name>
</gene>
<feature type="transmembrane region" description="Helical" evidence="1">
    <location>
        <begin position="386"/>
        <end position="409"/>
    </location>
</feature>
<dbReference type="Proteomes" id="UP000030011">
    <property type="component" value="Unassembled WGS sequence"/>
</dbReference>
<feature type="transmembrane region" description="Helical" evidence="1">
    <location>
        <begin position="7"/>
        <end position="28"/>
    </location>
</feature>
<accession>A0A0A0JNZ4</accession>
<dbReference type="STRING" id="1385521.N803_01055"/>
<proteinExistence type="predicted"/>
<organism evidence="2 3">
    <name type="scientific">Knoellia subterranea KCTC 19937</name>
    <dbReference type="NCBI Taxonomy" id="1385521"/>
    <lineage>
        <taxon>Bacteria</taxon>
        <taxon>Bacillati</taxon>
        <taxon>Actinomycetota</taxon>
        <taxon>Actinomycetes</taxon>
        <taxon>Micrococcales</taxon>
        <taxon>Intrasporangiaceae</taxon>
        <taxon>Knoellia</taxon>
    </lineage>
</organism>
<dbReference type="eggNOG" id="ENOG502Z8GG">
    <property type="taxonomic scope" value="Bacteria"/>
</dbReference>
<sequence>MSALPRHVVTGALALIVGLVVAAIFRVAVGTNSYNFWGAVIVIPIAVAINVALVRKVSRKSADAWLPSILGTALALKIVGALARYYVAYVLYAGQADAQRYNLYAAAHYPLWRNGIFRFEQGGKQGTEYMEAITTALYTVIGPSPLAAFVIFALFAFWGQYLLYRAFCIALPEGNRKRYAVLVLMLPSLLYWPSSIGKESWLMFFMGVTALGVAKFFSRSGGAFLLLFVGAAGTALLRPHLSVLLFAALFVAQLFRPARVKGAGLVSKVAGVLVLGASALLLTSQSASFLGIDDLSVQAVSDTIDEASQQASKGGAGTSAFDSRPISSPVDLPRAIVTVLFRPFPFEAHNAQMLVQSLEGLLLIYLLVKAWPQLRMLPSILKRNPYVTFCVVYTMAFIWAFSGFGNFGLLARQRVLMIPFFLVLLALPSVDTLKQQFAYRPRERVRVHR</sequence>
<keyword evidence="1" id="KW-1133">Transmembrane helix</keyword>
<feature type="transmembrane region" description="Helical" evidence="1">
    <location>
        <begin position="65"/>
        <end position="87"/>
    </location>
</feature>
<reference evidence="2 3" key="1">
    <citation type="submission" date="2013-08" db="EMBL/GenBank/DDBJ databases">
        <title>The genome sequence of Knoellia subterranea.</title>
        <authorList>
            <person name="Zhu W."/>
            <person name="Wang G."/>
        </authorList>
    </citation>
    <scope>NUCLEOTIDE SEQUENCE [LARGE SCALE GENOMIC DNA]</scope>
    <source>
        <strain evidence="2 3">KCTC 19937</strain>
    </source>
</reference>
<keyword evidence="3" id="KW-1185">Reference proteome</keyword>
<dbReference type="RefSeq" id="WP_052111570.1">
    <property type="nucleotide sequence ID" value="NZ_AVPK01000001.1"/>
</dbReference>
<feature type="transmembrane region" description="Helical" evidence="1">
    <location>
        <begin position="179"/>
        <end position="194"/>
    </location>
</feature>